<dbReference type="OrthoDB" id="426928at2759"/>
<dbReference type="PROSITE" id="PS50082">
    <property type="entry name" value="WD_REPEATS_2"/>
    <property type="match status" value="1"/>
</dbReference>
<evidence type="ECO:0000313" key="6">
    <source>
        <dbReference type="Proteomes" id="UP000604046"/>
    </source>
</evidence>
<proteinExistence type="predicted"/>
<feature type="compositionally biased region" description="Basic and acidic residues" evidence="4">
    <location>
        <begin position="861"/>
        <end position="871"/>
    </location>
</feature>
<dbReference type="InterPro" id="IPR051350">
    <property type="entry name" value="WD_repeat-ST_regulator"/>
</dbReference>
<dbReference type="Proteomes" id="UP000604046">
    <property type="component" value="Unassembled WGS sequence"/>
</dbReference>
<dbReference type="SMART" id="SM00320">
    <property type="entry name" value="WD40"/>
    <property type="match status" value="3"/>
</dbReference>
<feature type="repeat" description="WD" evidence="3">
    <location>
        <begin position="1338"/>
        <end position="1368"/>
    </location>
</feature>
<dbReference type="PROSITE" id="PS50294">
    <property type="entry name" value="WD_REPEATS_REGION"/>
    <property type="match status" value="1"/>
</dbReference>
<dbReference type="SUPFAM" id="SSF50978">
    <property type="entry name" value="WD40 repeat-like"/>
    <property type="match status" value="1"/>
</dbReference>
<keyword evidence="6" id="KW-1185">Reference proteome</keyword>
<evidence type="ECO:0000256" key="2">
    <source>
        <dbReference type="ARBA" id="ARBA00022737"/>
    </source>
</evidence>
<comment type="caution">
    <text evidence="5">The sequence shown here is derived from an EMBL/GenBank/DDBJ whole genome shotgun (WGS) entry which is preliminary data.</text>
</comment>
<dbReference type="EMBL" id="CAJNDS010000064">
    <property type="protein sequence ID" value="CAE6940606.1"/>
    <property type="molecule type" value="Genomic_DNA"/>
</dbReference>
<evidence type="ECO:0000256" key="4">
    <source>
        <dbReference type="SAM" id="MobiDB-lite"/>
    </source>
</evidence>
<evidence type="ECO:0000256" key="3">
    <source>
        <dbReference type="PROSITE-ProRule" id="PRU00221"/>
    </source>
</evidence>
<dbReference type="InterPro" id="IPR001680">
    <property type="entry name" value="WD40_rpt"/>
</dbReference>
<gene>
    <name evidence="5" type="primary">wdr26</name>
    <name evidence="5" type="ORF">SNAT2548_LOCUS1187</name>
</gene>
<sequence length="1396" mass="154648">MGVPMLRPTPGSPGSPSSPSILALNPAWLDIFRFCSIRDLGAGLAVDRHWRAAVDSHHVWADAYDRTQRVDDSSAPRGENLLRSLIERPFGEDAVGWHVAVLAEDHGYSTERYYTGRVAAYSADTDTYLIAYDSEGGQADQPNMHWEQERRKRTAAMRNVLSHARCDHTVTTGAMSSKTLFVASSRLLLSTLGSAILTVLLLNGVVSEINITSISFSINTGNPFFAPQVEQNQQNQENQLNMQSSPPIPEPGFTNMRPRIVAANLVAEAHDTFNDDSSTGSDACSGGSWPERCGNCKRDLVEMTEPMAGHTAVLNSVTTSDLAPKFSLAESDQPCEGTQVASMELCQEAAKFFGKRFVGALEALQEPTGCIHRVTDNDYLFNVVATQVHKDDRQRVCNGGSLGFTGFTEDVPSASSHMQDEADEAVSTSNGINEDPVPVDEDIQTSATDCPASTFPLRDPQHCKKAARILKRKYSGLIASLSEPYGCIHRAADQDIMFNRFRTNISKAGREIVCSSKKEADTKKREPISQASALQLKLYCFGWTARRPREELLLPLARHLFKACDGYAFFTDTNAPGEDAPDIVKVALPRTQQLRSEEFWLLLKNMVGLLPAWEYLLEQNTLEGFDWIVNLELDHFMVASQLRRTIAEYVNIMILGSLPGQDPWDDSIMLIFGNAFAFNAKLVEQMKAEWATIGRVITDSKSKGMGCPVISGSRAHNEGHCEQDMVYENLRDYLSRPPTILGANGCGNDAVSDVLIPFPLGCWQDFPFGEEEPQRMKAIREISLLWNFTDLKSAEAHCKSREEDVANNCKSLFRAKRVPILHNIKTPALHELARELLLPLALRRAVSSSTANGEPSYKAARTREERTREPLRGSWKEELKHNVLQAPSHMLTQLNEHRDEVLFVVFSPCGTRLASCSRDLQTIVFKVQTDCGSSSDQDDIVLDPSASSEPRFPRFEREAVFAHQTAPCRAMWWPIPPYDMVAVSTEDAGGGWQASKVEIWQIQGENGSVEHSESEAFNSSFEEQLPVGYRARCIFQCHNRPFDIYAAIFPWPPLCVEPSIESPKDEYERLCFLAGWAVLRENEHYVQWLNVWPGPRHPSFQDAQAPTASGSAPRPLARLRLEGEMNYLHCLEVGPPDKVGRQQILAMTGSTPHLCNEIGLMDLSRLQRRGEGVEGETIRGPAPDGEAGSALPAVYDVGVKVYSMGERVVLSAKWNEAGDFILLNTRPYAHAASGSNKNGGHGDASHTSQAPLQGSATFEDLLLRPAPDLSTKMELLLLDARTLDILSVFDGHFAFTTKESPFLIFTEEWSDSDFLASGGEDHRVYVWHRRHGRLIRRLCGHAEPVNAVSWNGQGLLASASDDNSIIIWAAAGAKVRPQRTAAGDGWPEQHEQDAQL</sequence>
<evidence type="ECO:0000313" key="5">
    <source>
        <dbReference type="EMBL" id="CAE6940606.1"/>
    </source>
</evidence>
<keyword evidence="1 3" id="KW-0853">WD repeat</keyword>
<dbReference type="InterPro" id="IPR015943">
    <property type="entry name" value="WD40/YVTN_repeat-like_dom_sf"/>
</dbReference>
<accession>A0A812H3E1</accession>
<organism evidence="5 6">
    <name type="scientific">Symbiodinium natans</name>
    <dbReference type="NCBI Taxonomy" id="878477"/>
    <lineage>
        <taxon>Eukaryota</taxon>
        <taxon>Sar</taxon>
        <taxon>Alveolata</taxon>
        <taxon>Dinophyceae</taxon>
        <taxon>Suessiales</taxon>
        <taxon>Symbiodiniaceae</taxon>
        <taxon>Symbiodinium</taxon>
    </lineage>
</organism>
<feature type="region of interest" description="Disordered" evidence="4">
    <location>
        <begin position="851"/>
        <end position="871"/>
    </location>
</feature>
<dbReference type="PANTHER" id="PTHR22838">
    <property type="entry name" value="WD REPEAT PROTEIN 26-RELATED"/>
    <property type="match status" value="1"/>
</dbReference>
<keyword evidence="2" id="KW-0677">Repeat</keyword>
<evidence type="ECO:0000256" key="1">
    <source>
        <dbReference type="ARBA" id="ARBA00022574"/>
    </source>
</evidence>
<reference evidence="5" key="1">
    <citation type="submission" date="2021-02" db="EMBL/GenBank/DDBJ databases">
        <authorList>
            <person name="Dougan E. K."/>
            <person name="Rhodes N."/>
            <person name="Thang M."/>
            <person name="Chan C."/>
        </authorList>
    </citation>
    <scope>NUCLEOTIDE SEQUENCE</scope>
</reference>
<dbReference type="InterPro" id="IPR036322">
    <property type="entry name" value="WD40_repeat_dom_sf"/>
</dbReference>
<name>A0A812H3E1_9DINO</name>
<protein>
    <submittedName>
        <fullName evidence="5">Wdr26 protein</fullName>
    </submittedName>
</protein>
<dbReference type="PANTHER" id="PTHR22838:SF0">
    <property type="entry name" value="WD REPEAT-CONTAINING PROTEIN 26"/>
    <property type="match status" value="1"/>
</dbReference>
<dbReference type="Pfam" id="PF00400">
    <property type="entry name" value="WD40"/>
    <property type="match status" value="2"/>
</dbReference>
<dbReference type="Gene3D" id="2.130.10.10">
    <property type="entry name" value="YVTN repeat-like/Quinoprotein amine dehydrogenase"/>
    <property type="match status" value="2"/>
</dbReference>